<dbReference type="InterPro" id="IPR036282">
    <property type="entry name" value="Glutathione-S-Trfase_C_sf"/>
</dbReference>
<dbReference type="InterPro" id="IPR004526">
    <property type="entry name" value="Glu-tRNA-synth_arc/euk"/>
</dbReference>
<dbReference type="SUPFAM" id="SSF52374">
    <property type="entry name" value="Nucleotidylyl transferase"/>
    <property type="match status" value="1"/>
</dbReference>
<protein>
    <recommendedName>
        <fullName evidence="3">glutamate--tRNA ligase</fullName>
        <ecNumber evidence="3">6.1.1.17</ecNumber>
    </recommendedName>
    <alternativeName>
        <fullName evidence="10">Glutamyl-tRNA synthetase</fullName>
    </alternativeName>
</protein>
<dbReference type="GO" id="GO:0004818">
    <property type="term" value="F:glutamate-tRNA ligase activity"/>
    <property type="evidence" value="ECO:0007669"/>
    <property type="project" value="UniProtKB-EC"/>
</dbReference>
<keyword evidence="9 12" id="KW-0030">Aminoacyl-tRNA synthetase</keyword>
<dbReference type="Gene3D" id="1.10.1160.10">
    <property type="entry name" value="Glutamyl-trna Synthetase, Domain 2"/>
    <property type="match status" value="1"/>
</dbReference>
<feature type="domain" description="Glutamyl/glutaminyl-tRNA synthetase class Ib catalytic" evidence="13">
    <location>
        <begin position="195"/>
        <end position="499"/>
    </location>
</feature>
<evidence type="ECO:0000256" key="10">
    <source>
        <dbReference type="ARBA" id="ARBA00030865"/>
    </source>
</evidence>
<keyword evidence="8 12" id="KW-0648">Protein biosynthesis</keyword>
<dbReference type="GO" id="GO:0005829">
    <property type="term" value="C:cytosol"/>
    <property type="evidence" value="ECO:0007669"/>
    <property type="project" value="TreeGrafter"/>
</dbReference>
<dbReference type="CDD" id="cd00807">
    <property type="entry name" value="GlnRS_core"/>
    <property type="match status" value="1"/>
</dbReference>
<dbReference type="Gene3D" id="2.40.240.10">
    <property type="entry name" value="Ribosomal Protein L25, Chain P"/>
    <property type="match status" value="1"/>
</dbReference>
<keyword evidence="7 12" id="KW-0067">ATP-binding</keyword>
<keyword evidence="4" id="KW-0963">Cytoplasm</keyword>
<dbReference type="InterPro" id="IPR050132">
    <property type="entry name" value="Gln/Glu-tRNA_Ligase"/>
</dbReference>
<dbReference type="FunFam" id="1.10.1160.10:FF:000001">
    <property type="entry name" value="Glutamine--tRNA ligase"/>
    <property type="match status" value="1"/>
</dbReference>
<dbReference type="PANTHER" id="PTHR43097:SF5">
    <property type="entry name" value="GLUTAMATE--TRNA LIGASE"/>
    <property type="match status" value="1"/>
</dbReference>
<dbReference type="InterPro" id="IPR020061">
    <property type="entry name" value="Glu_tRNA_lig_a-bdl"/>
</dbReference>
<dbReference type="InterPro" id="IPR014729">
    <property type="entry name" value="Rossmann-like_a/b/a_fold"/>
</dbReference>
<dbReference type="AlphaFoldDB" id="A0A8J9ZRD9"/>
<dbReference type="InterPro" id="IPR011035">
    <property type="entry name" value="Ribosomal_bL25/Gln-tRNA_synth"/>
</dbReference>
<dbReference type="Gene3D" id="3.90.800.10">
    <property type="entry name" value="Glutamyl-tRNA Synthetase, Domain 3"/>
    <property type="match status" value="1"/>
</dbReference>
<dbReference type="InterPro" id="IPR020056">
    <property type="entry name" value="Rbsml_bL25/Gln-tRNA_synth_N"/>
</dbReference>
<feature type="domain" description="Glutamyl/glutaminyl-tRNA synthetase class Ib anti-codon binding" evidence="14">
    <location>
        <begin position="502"/>
        <end position="592"/>
    </location>
</feature>
<evidence type="ECO:0000256" key="5">
    <source>
        <dbReference type="ARBA" id="ARBA00022598"/>
    </source>
</evidence>
<dbReference type="InterPro" id="IPR020059">
    <property type="entry name" value="Glu/Gln-tRNA-synth_Ib_codon-bd"/>
</dbReference>
<evidence type="ECO:0000256" key="2">
    <source>
        <dbReference type="ARBA" id="ARBA00008927"/>
    </source>
</evidence>
<dbReference type="GO" id="GO:0017101">
    <property type="term" value="C:aminoacyl-tRNA synthetase multienzyme complex"/>
    <property type="evidence" value="ECO:0007669"/>
    <property type="project" value="UniProtKB-ARBA"/>
</dbReference>
<evidence type="ECO:0000256" key="1">
    <source>
        <dbReference type="ARBA" id="ARBA00004496"/>
    </source>
</evidence>
<dbReference type="GO" id="GO:0017102">
    <property type="term" value="C:methionyl glutamyl tRNA synthetase complex"/>
    <property type="evidence" value="ECO:0007669"/>
    <property type="project" value="TreeGrafter"/>
</dbReference>
<evidence type="ECO:0000256" key="6">
    <source>
        <dbReference type="ARBA" id="ARBA00022741"/>
    </source>
</evidence>
<evidence type="ECO:0000313" key="16">
    <source>
        <dbReference type="Proteomes" id="UP000838412"/>
    </source>
</evidence>
<dbReference type="Gene3D" id="1.20.1050.130">
    <property type="match status" value="1"/>
</dbReference>
<dbReference type="GO" id="GO:0005524">
    <property type="term" value="F:ATP binding"/>
    <property type="evidence" value="ECO:0007669"/>
    <property type="project" value="UniProtKB-KW"/>
</dbReference>
<comment type="catalytic activity">
    <reaction evidence="11">
        <text>tRNA(Glu) + L-glutamate + ATP = L-glutamyl-tRNA(Glu) + AMP + diphosphate</text>
        <dbReference type="Rhea" id="RHEA:23540"/>
        <dbReference type="Rhea" id="RHEA-COMP:9663"/>
        <dbReference type="Rhea" id="RHEA-COMP:9680"/>
        <dbReference type="ChEBI" id="CHEBI:29985"/>
        <dbReference type="ChEBI" id="CHEBI:30616"/>
        <dbReference type="ChEBI" id="CHEBI:33019"/>
        <dbReference type="ChEBI" id="CHEBI:78442"/>
        <dbReference type="ChEBI" id="CHEBI:78520"/>
        <dbReference type="ChEBI" id="CHEBI:456215"/>
        <dbReference type="EC" id="6.1.1.17"/>
    </reaction>
</comment>
<dbReference type="PROSITE" id="PS00178">
    <property type="entry name" value="AA_TRNA_LIGASE_I"/>
    <property type="match status" value="1"/>
</dbReference>
<evidence type="ECO:0000256" key="12">
    <source>
        <dbReference type="RuleBase" id="RU363037"/>
    </source>
</evidence>
<comment type="similarity">
    <text evidence="2">Belongs to the class-I aminoacyl-tRNA synthetase family. Glutamate--tRNA ligase type 2 subfamily.</text>
</comment>
<dbReference type="Pfam" id="PF03950">
    <property type="entry name" value="tRNA-synt_1c_C"/>
    <property type="match status" value="1"/>
</dbReference>
<reference evidence="15" key="1">
    <citation type="submission" date="2022-01" db="EMBL/GenBank/DDBJ databases">
        <authorList>
            <person name="Braso-Vives M."/>
        </authorList>
    </citation>
    <scope>NUCLEOTIDE SEQUENCE</scope>
</reference>
<dbReference type="FunFam" id="3.90.800.10:FF:000001">
    <property type="entry name" value="Glutamine--tRNA ligase"/>
    <property type="match status" value="1"/>
</dbReference>
<evidence type="ECO:0000259" key="14">
    <source>
        <dbReference type="Pfam" id="PF03950"/>
    </source>
</evidence>
<dbReference type="PANTHER" id="PTHR43097">
    <property type="entry name" value="GLUTAMINE-TRNA LIGASE"/>
    <property type="match status" value="1"/>
</dbReference>
<sequence>MAATVSINPASPPIGVLLAVEHLKDSVPVQVQEGKNTGLKVNGDVTFTTIPSICRYLARLAPGKHLYGTSSLEATEVDHWLEFSVGRLGCPADFADAVQYLNQVLGPRTFLIGHSATLADFAVWGALRGNNVWLNLLDRGKAPPHVARWFRFLEEQAEFKAVAMALPAKPEASKSETRKQDQGKFVELPGAEMGKVVTRFPPEASGFLHVGHAKAALLNQYYQHAFQGKLIMRFDDTNPAKESAEFEKVILEDISMLDIKPDIFTHTSDHFDRIQGYAEKLIRDGLAYVDDTNPEVMKQEREQKVDSKNRGNAVEKNLAMWEEMKKGSEVGQRCCLRAKIDMQSPNGCMRDPTIYRCKTESHVRTGTKYKVYPTYDFACPIVDSVEGVTHALRTTEYHDRDDQFNWFIGKLGLRPVHIWEYSRLNLQNTVMSKRKLTWFVDQGLVDGWDDPRFPTVRGVMRRGMTVEGLKQFIVAQGGSRAVVVMEWDKIWAFNKKVIDPVAPRFNALQRDGAVLVNLPGVKDEMKEVPKHPKNPDVGQKEVWYSSRVYIDGQDAATLTEGEVVTFINWGNVIVKKINKNKSGAVESIDAQLNLENTDYKKTAKLTWLADTPKAPFTPTVVTHFDHIISKGVLAKEDEFKNFVNKDTKVRSSKSVKHFSLL</sequence>
<evidence type="ECO:0000256" key="4">
    <source>
        <dbReference type="ARBA" id="ARBA00022490"/>
    </source>
</evidence>
<evidence type="ECO:0000256" key="8">
    <source>
        <dbReference type="ARBA" id="ARBA00022917"/>
    </source>
</evidence>
<dbReference type="GO" id="GO:0006424">
    <property type="term" value="P:glutamyl-tRNA aminoacylation"/>
    <property type="evidence" value="ECO:0007669"/>
    <property type="project" value="InterPro"/>
</dbReference>
<dbReference type="Gene3D" id="3.40.50.620">
    <property type="entry name" value="HUPs"/>
    <property type="match status" value="1"/>
</dbReference>
<accession>A0A8J9ZRD9</accession>
<dbReference type="NCBIfam" id="TIGR00463">
    <property type="entry name" value="gltX_arch"/>
    <property type="match status" value="1"/>
</dbReference>
<keyword evidence="6 12" id="KW-0547">Nucleotide-binding</keyword>
<name>A0A8J9ZRD9_BRALA</name>
<dbReference type="InterPro" id="IPR020058">
    <property type="entry name" value="Glu/Gln-tRNA-synth_Ib_cat-dom"/>
</dbReference>
<dbReference type="SUPFAM" id="SSF47616">
    <property type="entry name" value="GST C-terminal domain-like"/>
    <property type="match status" value="1"/>
</dbReference>
<evidence type="ECO:0000313" key="15">
    <source>
        <dbReference type="EMBL" id="CAH1261365.1"/>
    </source>
</evidence>
<organism evidence="15 16">
    <name type="scientific">Branchiostoma lanceolatum</name>
    <name type="common">Common lancelet</name>
    <name type="synonym">Amphioxus lanceolatum</name>
    <dbReference type="NCBI Taxonomy" id="7740"/>
    <lineage>
        <taxon>Eukaryota</taxon>
        <taxon>Metazoa</taxon>
        <taxon>Chordata</taxon>
        <taxon>Cephalochordata</taxon>
        <taxon>Leptocardii</taxon>
        <taxon>Amphioxiformes</taxon>
        <taxon>Branchiostomatidae</taxon>
        <taxon>Branchiostoma</taxon>
    </lineage>
</organism>
<evidence type="ECO:0000256" key="11">
    <source>
        <dbReference type="ARBA" id="ARBA00048351"/>
    </source>
</evidence>
<dbReference type="FunFam" id="1.20.1050.130:FF:000007">
    <property type="entry name" value="Bifunctional glutamate/proline--tRNA ligase"/>
    <property type="match status" value="1"/>
</dbReference>
<dbReference type="InterPro" id="IPR001412">
    <property type="entry name" value="aa-tRNA-synth_I_CS"/>
</dbReference>
<proteinExistence type="inferred from homology"/>
<dbReference type="CDD" id="cd10309">
    <property type="entry name" value="GST_C_GluProRS_N"/>
    <property type="match status" value="1"/>
</dbReference>
<dbReference type="InterPro" id="IPR000924">
    <property type="entry name" value="Glu/Gln-tRNA-synth"/>
</dbReference>
<dbReference type="OrthoDB" id="1350766at2759"/>
<dbReference type="EC" id="6.1.1.17" evidence="3"/>
<dbReference type="PRINTS" id="PR00987">
    <property type="entry name" value="TRNASYNTHGLU"/>
</dbReference>
<dbReference type="Pfam" id="PF00749">
    <property type="entry name" value="tRNA-synt_1c"/>
    <property type="match status" value="1"/>
</dbReference>
<dbReference type="FunFam" id="3.40.50.620:FF:000070">
    <property type="entry name" value="Bifunctional glutamate/proline--tRNA ligase"/>
    <property type="match status" value="1"/>
</dbReference>
<dbReference type="EMBL" id="OV696689">
    <property type="protein sequence ID" value="CAH1261365.1"/>
    <property type="molecule type" value="Genomic_DNA"/>
</dbReference>
<keyword evidence="16" id="KW-1185">Reference proteome</keyword>
<dbReference type="HAMAP" id="MF_02076">
    <property type="entry name" value="Glu_tRNA_synth_type2"/>
    <property type="match status" value="1"/>
</dbReference>
<gene>
    <name evidence="15" type="primary">EPRS</name>
    <name evidence="15" type="ORF">BLAG_LOCUS16806</name>
</gene>
<evidence type="ECO:0000256" key="9">
    <source>
        <dbReference type="ARBA" id="ARBA00023146"/>
    </source>
</evidence>
<dbReference type="Proteomes" id="UP000838412">
    <property type="component" value="Chromosome 4"/>
</dbReference>
<keyword evidence="5 12" id="KW-0436">Ligase</keyword>
<evidence type="ECO:0000259" key="13">
    <source>
        <dbReference type="Pfam" id="PF00749"/>
    </source>
</evidence>
<comment type="subcellular location">
    <subcellularLocation>
        <location evidence="1">Cytoplasm</location>
    </subcellularLocation>
</comment>
<evidence type="ECO:0000256" key="7">
    <source>
        <dbReference type="ARBA" id="ARBA00022840"/>
    </source>
</evidence>
<evidence type="ECO:0000256" key="3">
    <source>
        <dbReference type="ARBA" id="ARBA00012835"/>
    </source>
</evidence>
<dbReference type="SUPFAM" id="SSF50715">
    <property type="entry name" value="Ribosomal protein L25-like"/>
    <property type="match status" value="1"/>
</dbReference>